<organism evidence="2 3">
    <name type="scientific">Paractinoplanes rishiriensis</name>
    <dbReference type="NCBI Taxonomy" id="1050105"/>
    <lineage>
        <taxon>Bacteria</taxon>
        <taxon>Bacillati</taxon>
        <taxon>Actinomycetota</taxon>
        <taxon>Actinomycetes</taxon>
        <taxon>Micromonosporales</taxon>
        <taxon>Micromonosporaceae</taxon>
        <taxon>Paractinoplanes</taxon>
    </lineage>
</organism>
<dbReference type="RefSeq" id="WP_203789550.1">
    <property type="nucleotide sequence ID" value="NZ_BOMV01000098.1"/>
</dbReference>
<keyword evidence="3" id="KW-1185">Reference proteome</keyword>
<name>A0A919K9R8_9ACTN</name>
<dbReference type="Proteomes" id="UP000636960">
    <property type="component" value="Unassembled WGS sequence"/>
</dbReference>
<evidence type="ECO:0000256" key="1">
    <source>
        <dbReference type="SAM" id="MobiDB-lite"/>
    </source>
</evidence>
<dbReference type="AlphaFoldDB" id="A0A919K9R8"/>
<comment type="caution">
    <text evidence="2">The sequence shown here is derived from an EMBL/GenBank/DDBJ whole genome shotgun (WGS) entry which is preliminary data.</text>
</comment>
<gene>
    <name evidence="2" type="ORF">Ari01nite_85530</name>
</gene>
<feature type="region of interest" description="Disordered" evidence="1">
    <location>
        <begin position="105"/>
        <end position="131"/>
    </location>
</feature>
<evidence type="ECO:0000313" key="2">
    <source>
        <dbReference type="EMBL" id="GIF01089.1"/>
    </source>
</evidence>
<sequence>MTRCQQHLAALADTYGGTHPSVLAAAGSWLWQLHRLLTESAGPQTVHADGPLSLTVCTAAGTYWIAFEAAPNRCTAAGCQAEAITTADQSVLWQPPFAGAVMADHEHEPDHPVDAPHPGTWSALPATGFAR</sequence>
<reference evidence="2" key="1">
    <citation type="submission" date="2021-01" db="EMBL/GenBank/DDBJ databases">
        <title>Whole genome shotgun sequence of Actinoplanes rishiriensis NBRC 108556.</title>
        <authorList>
            <person name="Komaki H."/>
            <person name="Tamura T."/>
        </authorList>
    </citation>
    <scope>NUCLEOTIDE SEQUENCE</scope>
    <source>
        <strain evidence="2">NBRC 108556</strain>
    </source>
</reference>
<proteinExistence type="predicted"/>
<feature type="compositionally biased region" description="Basic and acidic residues" evidence="1">
    <location>
        <begin position="105"/>
        <end position="114"/>
    </location>
</feature>
<protein>
    <submittedName>
        <fullName evidence="2">Uncharacterized protein</fullName>
    </submittedName>
</protein>
<dbReference type="EMBL" id="BOMV01000098">
    <property type="protein sequence ID" value="GIF01089.1"/>
    <property type="molecule type" value="Genomic_DNA"/>
</dbReference>
<accession>A0A919K9R8</accession>
<evidence type="ECO:0000313" key="3">
    <source>
        <dbReference type="Proteomes" id="UP000636960"/>
    </source>
</evidence>